<reference evidence="8 9" key="1">
    <citation type="submission" date="2022-12" db="EMBL/GenBank/DDBJ databases">
        <title>Chromosome-level genome of Tegillarca granosa.</title>
        <authorList>
            <person name="Kim J."/>
        </authorList>
    </citation>
    <scope>NUCLEOTIDE SEQUENCE [LARGE SCALE GENOMIC DNA]</scope>
    <source>
        <strain evidence="8">Teg-2019</strain>
        <tissue evidence="8">Adductor muscle</tissue>
    </source>
</reference>
<dbReference type="PANTHER" id="PTHR12916">
    <property type="entry name" value="CYTOCHROME C OXIDASE POLYPEPTIDE VIC-2"/>
    <property type="match status" value="1"/>
</dbReference>
<dbReference type="InterPro" id="IPR000152">
    <property type="entry name" value="EGF-type_Asp/Asn_hydroxyl_site"/>
</dbReference>
<comment type="caution">
    <text evidence="5">Lacks conserved residue(s) required for the propagation of feature annotation.</text>
</comment>
<dbReference type="CDD" id="cd00054">
    <property type="entry name" value="EGF_CA"/>
    <property type="match status" value="3"/>
</dbReference>
<dbReference type="EMBL" id="JARBDR010000440">
    <property type="protein sequence ID" value="KAJ8312724.1"/>
    <property type="molecule type" value="Genomic_DNA"/>
</dbReference>
<feature type="domain" description="EGF-like" evidence="7">
    <location>
        <begin position="83"/>
        <end position="119"/>
    </location>
</feature>
<dbReference type="PROSITE" id="PS01186">
    <property type="entry name" value="EGF_2"/>
    <property type="match status" value="2"/>
</dbReference>
<sequence>MYNSGNIFDNKMKLSVDKNKEKRVCVCTCSVVVTFNFVLAVAMVALGILLIENRREGTVENVAGGVSLVGRAAIAVTRRYAIHYYQCSQVGCLNGARCVNENGQYTCQCPPGFEGERCETNVDECSDSPCLNGGTCVDVTDHCLISPCQNGKCVNHRDGYTCDCDSGYEGEFCETDINECDSNPCKNGGTCLNLIGGFQCSCQSLYSGKTCEAFVPCLSSPCLNGGTCYRSGNTWACACGPCHEAARCESRHGYRPGC</sequence>
<dbReference type="PRINTS" id="PR00010">
    <property type="entry name" value="EGFBLOOD"/>
</dbReference>
<keyword evidence="6" id="KW-0812">Transmembrane</keyword>
<evidence type="ECO:0000256" key="4">
    <source>
        <dbReference type="ARBA" id="ARBA00023157"/>
    </source>
</evidence>
<feature type="disulfide bond" evidence="5">
    <location>
        <begin position="202"/>
        <end position="211"/>
    </location>
</feature>
<keyword evidence="6" id="KW-1133">Transmembrane helix</keyword>
<dbReference type="Gene3D" id="2.10.25.10">
    <property type="entry name" value="Laminin"/>
    <property type="match status" value="5"/>
</dbReference>
<evidence type="ECO:0000256" key="1">
    <source>
        <dbReference type="ARBA" id="ARBA00022536"/>
    </source>
</evidence>
<proteinExistence type="predicted"/>
<feature type="domain" description="EGF-like" evidence="7">
    <location>
        <begin position="139"/>
        <end position="174"/>
    </location>
</feature>
<keyword evidence="3" id="KW-0677">Repeat</keyword>
<dbReference type="SUPFAM" id="SSF57196">
    <property type="entry name" value="EGF/Laminin"/>
    <property type="match status" value="4"/>
</dbReference>
<dbReference type="InterPro" id="IPR000742">
    <property type="entry name" value="EGF"/>
</dbReference>
<dbReference type="SMART" id="SM00179">
    <property type="entry name" value="EGF_CA"/>
    <property type="match status" value="3"/>
</dbReference>
<evidence type="ECO:0000259" key="7">
    <source>
        <dbReference type="PROSITE" id="PS50026"/>
    </source>
</evidence>
<dbReference type="Pfam" id="PF00008">
    <property type="entry name" value="EGF"/>
    <property type="match status" value="4"/>
</dbReference>
<feature type="domain" description="EGF-like" evidence="7">
    <location>
        <begin position="213"/>
        <end position="249"/>
    </location>
</feature>
<evidence type="ECO:0000256" key="5">
    <source>
        <dbReference type="PROSITE-ProRule" id="PRU00076"/>
    </source>
</evidence>
<dbReference type="SMART" id="SM00181">
    <property type="entry name" value="EGF"/>
    <property type="match status" value="4"/>
</dbReference>
<dbReference type="PROSITE" id="PS01187">
    <property type="entry name" value="EGF_CA"/>
    <property type="match status" value="1"/>
</dbReference>
<dbReference type="InterPro" id="IPR018097">
    <property type="entry name" value="EGF_Ca-bd_CS"/>
</dbReference>
<dbReference type="PROSITE" id="PS00022">
    <property type="entry name" value="EGF_1"/>
    <property type="match status" value="3"/>
</dbReference>
<keyword evidence="4 5" id="KW-1015">Disulfide bond</keyword>
<feature type="disulfide bond" evidence="5">
    <location>
        <begin position="109"/>
        <end position="118"/>
    </location>
</feature>
<keyword evidence="9" id="KW-1185">Reference proteome</keyword>
<accession>A0ABQ9F5S5</accession>
<gene>
    <name evidence="8" type="ORF">KUTeg_010097</name>
</gene>
<evidence type="ECO:0000256" key="6">
    <source>
        <dbReference type="SAM" id="Phobius"/>
    </source>
</evidence>
<organism evidence="8 9">
    <name type="scientific">Tegillarca granosa</name>
    <name type="common">Malaysian cockle</name>
    <name type="synonym">Anadara granosa</name>
    <dbReference type="NCBI Taxonomy" id="220873"/>
    <lineage>
        <taxon>Eukaryota</taxon>
        <taxon>Metazoa</taxon>
        <taxon>Spiralia</taxon>
        <taxon>Lophotrochozoa</taxon>
        <taxon>Mollusca</taxon>
        <taxon>Bivalvia</taxon>
        <taxon>Autobranchia</taxon>
        <taxon>Pteriomorphia</taxon>
        <taxon>Arcoida</taxon>
        <taxon>Arcoidea</taxon>
        <taxon>Arcidae</taxon>
        <taxon>Tegillarca</taxon>
    </lineage>
</organism>
<feature type="disulfide bond" evidence="5">
    <location>
        <begin position="239"/>
        <end position="248"/>
    </location>
</feature>
<feature type="disulfide bond" evidence="5">
    <location>
        <begin position="143"/>
        <end position="153"/>
    </location>
</feature>
<evidence type="ECO:0000313" key="8">
    <source>
        <dbReference type="EMBL" id="KAJ8312724.1"/>
    </source>
</evidence>
<protein>
    <recommendedName>
        <fullName evidence="7">EGF-like domain-containing protein</fullName>
    </recommendedName>
</protein>
<keyword evidence="1 5" id="KW-0245">EGF-like domain</keyword>
<keyword evidence="6" id="KW-0472">Membrane</keyword>
<name>A0ABQ9F5S5_TEGGR</name>
<dbReference type="PROSITE" id="PS50026">
    <property type="entry name" value="EGF_3"/>
    <property type="match status" value="4"/>
</dbReference>
<comment type="caution">
    <text evidence="8">The sequence shown here is derived from an EMBL/GenBank/DDBJ whole genome shotgun (WGS) entry which is preliminary data.</text>
</comment>
<evidence type="ECO:0000256" key="3">
    <source>
        <dbReference type="ARBA" id="ARBA00022737"/>
    </source>
</evidence>
<dbReference type="Proteomes" id="UP001217089">
    <property type="component" value="Unassembled WGS sequence"/>
</dbReference>
<dbReference type="InterPro" id="IPR001881">
    <property type="entry name" value="EGF-like_Ca-bd_dom"/>
</dbReference>
<feature type="disulfide bond" evidence="5">
    <location>
        <begin position="164"/>
        <end position="173"/>
    </location>
</feature>
<dbReference type="PANTHER" id="PTHR12916:SF4">
    <property type="entry name" value="UNINFLATABLE, ISOFORM C"/>
    <property type="match status" value="1"/>
</dbReference>
<evidence type="ECO:0000313" key="9">
    <source>
        <dbReference type="Proteomes" id="UP001217089"/>
    </source>
</evidence>
<feature type="domain" description="EGF-like" evidence="7">
    <location>
        <begin position="176"/>
        <end position="212"/>
    </location>
</feature>
<evidence type="ECO:0000256" key="2">
    <source>
        <dbReference type="ARBA" id="ARBA00022729"/>
    </source>
</evidence>
<dbReference type="PROSITE" id="PS00010">
    <property type="entry name" value="ASX_HYDROXYL"/>
    <property type="match status" value="3"/>
</dbReference>
<keyword evidence="2" id="KW-0732">Signal</keyword>
<feature type="transmembrane region" description="Helical" evidence="6">
    <location>
        <begin position="24"/>
        <end position="51"/>
    </location>
</feature>